<evidence type="ECO:0000256" key="1">
    <source>
        <dbReference type="SAM" id="MobiDB-lite"/>
    </source>
</evidence>
<comment type="caution">
    <text evidence="2">The sequence shown here is derived from an EMBL/GenBank/DDBJ whole genome shotgun (WGS) entry which is preliminary data.</text>
</comment>
<evidence type="ECO:0000313" key="2">
    <source>
        <dbReference type="EMBL" id="RGY05029.1"/>
    </source>
</evidence>
<proteinExistence type="predicted"/>
<sequence length="59" mass="6466">MIEQNNVDAQFDEKDIEQIFGGASVLANAGGDVSETQSVRQQERVQEQSQTTHASDNLT</sequence>
<dbReference type="EMBL" id="QSCO01000020">
    <property type="protein sequence ID" value="RGY05029.1"/>
    <property type="molecule type" value="Genomic_DNA"/>
</dbReference>
<feature type="region of interest" description="Disordered" evidence="1">
    <location>
        <begin position="30"/>
        <end position="59"/>
    </location>
</feature>
<accession>A0A413I9K3</accession>
<organism evidence="2 3">
    <name type="scientific">Odoribacter splanchnicus</name>
    <dbReference type="NCBI Taxonomy" id="28118"/>
    <lineage>
        <taxon>Bacteria</taxon>
        <taxon>Pseudomonadati</taxon>
        <taxon>Bacteroidota</taxon>
        <taxon>Bacteroidia</taxon>
        <taxon>Bacteroidales</taxon>
        <taxon>Odoribacteraceae</taxon>
        <taxon>Odoribacter</taxon>
    </lineage>
</organism>
<dbReference type="AlphaFoldDB" id="A0A413I9K3"/>
<gene>
    <name evidence="2" type="ORF">DXA53_13785</name>
</gene>
<dbReference type="RefSeq" id="WP_118104427.1">
    <property type="nucleotide sequence ID" value="NZ_QSCO01000020.1"/>
</dbReference>
<evidence type="ECO:0000313" key="3">
    <source>
        <dbReference type="Proteomes" id="UP000284434"/>
    </source>
</evidence>
<protein>
    <submittedName>
        <fullName evidence="2">Uncharacterized protein</fullName>
    </submittedName>
</protein>
<name>A0A413I9K3_9BACT</name>
<dbReference type="Proteomes" id="UP000284434">
    <property type="component" value="Unassembled WGS sequence"/>
</dbReference>
<reference evidence="2 3" key="1">
    <citation type="submission" date="2018-08" db="EMBL/GenBank/DDBJ databases">
        <title>A genome reference for cultivated species of the human gut microbiota.</title>
        <authorList>
            <person name="Zou Y."/>
            <person name="Xue W."/>
            <person name="Luo G."/>
        </authorList>
    </citation>
    <scope>NUCLEOTIDE SEQUENCE [LARGE SCALE GENOMIC DNA]</scope>
    <source>
        <strain evidence="2 3">OF03-11</strain>
    </source>
</reference>